<dbReference type="AlphaFoldDB" id="A0A0L6JTK1"/>
<gene>
    <name evidence="14" type="ORF">Bccel_4323</name>
</gene>
<dbReference type="STRING" id="398512.Bccel_4323"/>
<keyword evidence="15" id="KW-1185">Reference proteome</keyword>
<evidence type="ECO:0000256" key="9">
    <source>
        <dbReference type="ARBA" id="ARBA00023172"/>
    </source>
</evidence>
<keyword evidence="5" id="KW-0132">Cell division</keyword>
<dbReference type="InterPro" id="IPR010998">
    <property type="entry name" value="Integrase_recombinase_N"/>
</dbReference>
<dbReference type="eggNOG" id="COG4974">
    <property type="taxonomic scope" value="Bacteria"/>
</dbReference>
<dbReference type="GO" id="GO:0051301">
    <property type="term" value="P:cell division"/>
    <property type="evidence" value="ECO:0007669"/>
    <property type="project" value="UniProtKB-KW"/>
</dbReference>
<dbReference type="Proteomes" id="UP000036923">
    <property type="component" value="Unassembled WGS sequence"/>
</dbReference>
<dbReference type="OrthoDB" id="9785687at2"/>
<feature type="domain" description="Tyr recombinase" evidence="12">
    <location>
        <begin position="216"/>
        <end position="401"/>
    </location>
</feature>
<evidence type="ECO:0000256" key="6">
    <source>
        <dbReference type="ARBA" id="ARBA00022829"/>
    </source>
</evidence>
<dbReference type="InterPro" id="IPR004107">
    <property type="entry name" value="Integrase_SAM-like_N"/>
</dbReference>
<evidence type="ECO:0000259" key="13">
    <source>
        <dbReference type="PROSITE" id="PS51900"/>
    </source>
</evidence>
<proteinExistence type="inferred from homology"/>
<dbReference type="InterPro" id="IPR050090">
    <property type="entry name" value="Tyrosine_recombinase_XerCD"/>
</dbReference>
<keyword evidence="10" id="KW-0131">Cell cycle</keyword>
<evidence type="ECO:0000256" key="1">
    <source>
        <dbReference type="ARBA" id="ARBA00003283"/>
    </source>
</evidence>
<comment type="similarity">
    <text evidence="3">Belongs to the 'phage' integrase family.</text>
</comment>
<dbReference type="GO" id="GO:0006310">
    <property type="term" value="P:DNA recombination"/>
    <property type="evidence" value="ECO:0007669"/>
    <property type="project" value="UniProtKB-KW"/>
</dbReference>
<evidence type="ECO:0000256" key="10">
    <source>
        <dbReference type="ARBA" id="ARBA00023306"/>
    </source>
</evidence>
<evidence type="ECO:0000256" key="7">
    <source>
        <dbReference type="ARBA" id="ARBA00022908"/>
    </source>
</evidence>
<evidence type="ECO:0000313" key="15">
    <source>
        <dbReference type="Proteomes" id="UP000036923"/>
    </source>
</evidence>
<evidence type="ECO:0000256" key="3">
    <source>
        <dbReference type="ARBA" id="ARBA00008857"/>
    </source>
</evidence>
<dbReference type="Pfam" id="PF00589">
    <property type="entry name" value="Phage_integrase"/>
    <property type="match status" value="1"/>
</dbReference>
<evidence type="ECO:0000256" key="2">
    <source>
        <dbReference type="ARBA" id="ARBA00004496"/>
    </source>
</evidence>
<evidence type="ECO:0000259" key="12">
    <source>
        <dbReference type="PROSITE" id="PS51898"/>
    </source>
</evidence>
<dbReference type="Gene3D" id="1.10.150.130">
    <property type="match status" value="1"/>
</dbReference>
<evidence type="ECO:0000256" key="4">
    <source>
        <dbReference type="ARBA" id="ARBA00022490"/>
    </source>
</evidence>
<dbReference type="InterPro" id="IPR011010">
    <property type="entry name" value="DNA_brk_join_enz"/>
</dbReference>
<evidence type="ECO:0000313" key="14">
    <source>
        <dbReference type="EMBL" id="KNY29049.1"/>
    </source>
</evidence>
<dbReference type="Gene3D" id="1.10.443.10">
    <property type="entry name" value="Intergrase catalytic core"/>
    <property type="match status" value="1"/>
</dbReference>
<comment type="function">
    <text evidence="1">Site-specific tyrosine recombinase, which acts by catalyzing the cutting and rejoining of the recombining DNA molecules.</text>
</comment>
<comment type="subcellular location">
    <subcellularLocation>
        <location evidence="2">Cytoplasm</location>
    </subcellularLocation>
</comment>
<keyword evidence="6" id="KW-0159">Chromosome partition</keyword>
<organism evidence="14 15">
    <name type="scientific">Pseudobacteroides cellulosolvens ATCC 35603 = DSM 2933</name>
    <dbReference type="NCBI Taxonomy" id="398512"/>
    <lineage>
        <taxon>Bacteria</taxon>
        <taxon>Bacillati</taxon>
        <taxon>Bacillota</taxon>
        <taxon>Clostridia</taxon>
        <taxon>Eubacteriales</taxon>
        <taxon>Oscillospiraceae</taxon>
        <taxon>Pseudobacteroides</taxon>
    </lineage>
</organism>
<dbReference type="PANTHER" id="PTHR30349:SF77">
    <property type="entry name" value="TYROSINE RECOMBINASE XERC"/>
    <property type="match status" value="1"/>
</dbReference>
<protein>
    <submittedName>
        <fullName evidence="14">Integrase family protein</fullName>
    </submittedName>
</protein>
<comment type="caution">
    <text evidence="14">The sequence shown here is derived from an EMBL/GenBank/DDBJ whole genome shotgun (WGS) entry which is preliminary data.</text>
</comment>
<dbReference type="RefSeq" id="WP_050753693.1">
    <property type="nucleotide sequence ID" value="NZ_JQKC01000005.1"/>
</dbReference>
<dbReference type="Pfam" id="PF02899">
    <property type="entry name" value="Phage_int_SAM_1"/>
    <property type="match status" value="1"/>
</dbReference>
<keyword evidence="7" id="KW-0229">DNA integration</keyword>
<dbReference type="CDD" id="cd01188">
    <property type="entry name" value="INT_RitA_C_like"/>
    <property type="match status" value="1"/>
</dbReference>
<dbReference type="GO" id="GO:0005737">
    <property type="term" value="C:cytoplasm"/>
    <property type="evidence" value="ECO:0007669"/>
    <property type="project" value="UniProtKB-SubCell"/>
</dbReference>
<evidence type="ECO:0000256" key="5">
    <source>
        <dbReference type="ARBA" id="ARBA00022618"/>
    </source>
</evidence>
<name>A0A0L6JTK1_9FIRM</name>
<accession>A0A0L6JTK1</accession>
<dbReference type="EMBL" id="LGTC01000001">
    <property type="protein sequence ID" value="KNY29049.1"/>
    <property type="molecule type" value="Genomic_DNA"/>
</dbReference>
<dbReference type="SUPFAM" id="SSF56349">
    <property type="entry name" value="DNA breaking-rejoining enzymes"/>
    <property type="match status" value="1"/>
</dbReference>
<dbReference type="PROSITE" id="PS51900">
    <property type="entry name" value="CB"/>
    <property type="match status" value="1"/>
</dbReference>
<dbReference type="GO" id="GO:0003677">
    <property type="term" value="F:DNA binding"/>
    <property type="evidence" value="ECO:0007669"/>
    <property type="project" value="UniProtKB-UniRule"/>
</dbReference>
<dbReference type="InterPro" id="IPR002104">
    <property type="entry name" value="Integrase_catalytic"/>
</dbReference>
<sequence>MDNNNSTTITELINAAQSEIVRLQYKRSRIGIHDKEMRVFARYCESNKIMHYRDGIGQAYFRDMYGLDIRELDHKLTRAQLNTRCSLRFLDDIYEFGYARRNSHHDYQMPREYQAVLNAYLSYCSKNKASEGTLRVKRTKLRRFFEFLQAKGIHLSDISPKDISEFIVTLAGYSRPTLHIFTSVLSCFLRYLQEVGTLEDDLSPLIPKPRIYTEESIPKTWTPKEVRQLLKAIDRTSNIGKRDYAMILLAVILGMRVGDICALKFMNLDWKAKLITFVQQKTGKSNALPILPEIGDAIIDYLKNGRIDTDCDNVFVKHIHPYGAITSSSALAENIKRYMRYAGLKVQNRKVTHSLRHTLASSLLREGTPLMTISNVLGHYNPATTVGYIKVDLASLKKCSLSYGRGVLAE</sequence>
<evidence type="ECO:0000256" key="11">
    <source>
        <dbReference type="PROSITE-ProRule" id="PRU01248"/>
    </source>
</evidence>
<feature type="domain" description="Core-binding (CB)" evidence="13">
    <location>
        <begin position="111"/>
        <end position="193"/>
    </location>
</feature>
<evidence type="ECO:0000256" key="8">
    <source>
        <dbReference type="ARBA" id="ARBA00023125"/>
    </source>
</evidence>
<dbReference type="InterPro" id="IPR044068">
    <property type="entry name" value="CB"/>
</dbReference>
<dbReference type="PANTHER" id="PTHR30349">
    <property type="entry name" value="PHAGE INTEGRASE-RELATED"/>
    <property type="match status" value="1"/>
</dbReference>
<keyword evidence="4" id="KW-0963">Cytoplasm</keyword>
<keyword evidence="8 11" id="KW-0238">DNA-binding</keyword>
<reference evidence="15" key="1">
    <citation type="submission" date="2015-07" db="EMBL/GenBank/DDBJ databases">
        <title>Near-Complete Genome Sequence of the Cellulolytic Bacterium Bacteroides (Pseudobacteroides) cellulosolvens ATCC 35603.</title>
        <authorList>
            <person name="Dassa B."/>
            <person name="Utturkar S.M."/>
            <person name="Klingeman D.M."/>
            <person name="Hurt R.A."/>
            <person name="Keller M."/>
            <person name="Xu J."/>
            <person name="Reddy Y.H.K."/>
            <person name="Borovok I."/>
            <person name="Grinberg I.R."/>
            <person name="Lamed R."/>
            <person name="Zhivin O."/>
            <person name="Bayer E.A."/>
            <person name="Brown S.D."/>
        </authorList>
    </citation>
    <scope>NUCLEOTIDE SEQUENCE [LARGE SCALE GENOMIC DNA]</scope>
    <source>
        <strain evidence="15">DSM 2933</strain>
    </source>
</reference>
<dbReference type="GO" id="GO:0015074">
    <property type="term" value="P:DNA integration"/>
    <property type="evidence" value="ECO:0007669"/>
    <property type="project" value="UniProtKB-KW"/>
</dbReference>
<keyword evidence="9" id="KW-0233">DNA recombination</keyword>
<dbReference type="InterPro" id="IPR013762">
    <property type="entry name" value="Integrase-like_cat_sf"/>
</dbReference>
<dbReference type="PROSITE" id="PS51898">
    <property type="entry name" value="TYR_RECOMBINASE"/>
    <property type="match status" value="1"/>
</dbReference>
<dbReference type="GO" id="GO:0007059">
    <property type="term" value="P:chromosome segregation"/>
    <property type="evidence" value="ECO:0007669"/>
    <property type="project" value="UniProtKB-KW"/>
</dbReference>